<dbReference type="SMART" id="SM00388">
    <property type="entry name" value="HisKA"/>
    <property type="match status" value="1"/>
</dbReference>
<reference evidence="16 17" key="1">
    <citation type="submission" date="2016-05" db="EMBL/GenBank/DDBJ databases">
        <title>A degradative enzymes factory behind the ericoid mycorrhizal symbiosis.</title>
        <authorList>
            <consortium name="DOE Joint Genome Institute"/>
            <person name="Martino E."/>
            <person name="Morin E."/>
            <person name="Grelet G."/>
            <person name="Kuo A."/>
            <person name="Kohler A."/>
            <person name="Daghino S."/>
            <person name="Barry K."/>
            <person name="Choi C."/>
            <person name="Cichocki N."/>
            <person name="Clum A."/>
            <person name="Copeland A."/>
            <person name="Hainaut M."/>
            <person name="Haridas S."/>
            <person name="Labutti K."/>
            <person name="Lindquist E."/>
            <person name="Lipzen A."/>
            <person name="Khouja H.-R."/>
            <person name="Murat C."/>
            <person name="Ohm R."/>
            <person name="Olson A."/>
            <person name="Spatafora J."/>
            <person name="Veneault-Fourrey C."/>
            <person name="Henrissat B."/>
            <person name="Grigoriev I."/>
            <person name="Martin F."/>
            <person name="Perotto S."/>
        </authorList>
    </citation>
    <scope>NUCLEOTIDE SEQUENCE [LARGE SCALE GENOMIC DNA]</scope>
    <source>
        <strain evidence="16 17">UAMH 7357</strain>
    </source>
</reference>
<evidence type="ECO:0000256" key="5">
    <source>
        <dbReference type="ARBA" id="ARBA00022741"/>
    </source>
</evidence>
<feature type="modified residue" description="4-aspartylphosphate" evidence="11">
    <location>
        <position position="1122"/>
    </location>
</feature>
<dbReference type="InterPro" id="IPR011006">
    <property type="entry name" value="CheY-like_superfamily"/>
</dbReference>
<dbReference type="GO" id="GO:0006355">
    <property type="term" value="P:regulation of DNA-templated transcription"/>
    <property type="evidence" value="ECO:0007669"/>
    <property type="project" value="InterPro"/>
</dbReference>
<evidence type="ECO:0000259" key="15">
    <source>
        <dbReference type="PROSITE" id="PS50110"/>
    </source>
</evidence>
<dbReference type="PANTHER" id="PTHR43065">
    <property type="entry name" value="SENSOR HISTIDINE KINASE"/>
    <property type="match status" value="1"/>
</dbReference>
<keyword evidence="3" id="KW-0716">Sensory transduction</keyword>
<dbReference type="InterPro" id="IPR035965">
    <property type="entry name" value="PAS-like_dom_sf"/>
</dbReference>
<evidence type="ECO:0000256" key="8">
    <source>
        <dbReference type="ARBA" id="ARBA00022991"/>
    </source>
</evidence>
<keyword evidence="2 11" id="KW-0597">Phosphoprotein</keyword>
<feature type="compositionally biased region" description="Polar residues" evidence="12">
    <location>
        <begin position="976"/>
        <end position="986"/>
    </location>
</feature>
<feature type="compositionally biased region" description="Basic and acidic residues" evidence="12">
    <location>
        <begin position="118"/>
        <end position="130"/>
    </location>
</feature>
<feature type="region of interest" description="Disordered" evidence="12">
    <location>
        <begin position="33"/>
        <end position="102"/>
    </location>
</feature>
<evidence type="ECO:0000256" key="11">
    <source>
        <dbReference type="PROSITE-ProRule" id="PRU00169"/>
    </source>
</evidence>
<dbReference type="PROSITE" id="PS50109">
    <property type="entry name" value="HIS_KIN"/>
    <property type="match status" value="1"/>
</dbReference>
<dbReference type="InterPro" id="IPR005467">
    <property type="entry name" value="His_kinase_dom"/>
</dbReference>
<keyword evidence="10" id="KW-0675">Receptor</keyword>
<evidence type="ECO:0000259" key="14">
    <source>
        <dbReference type="PROSITE" id="PS50109"/>
    </source>
</evidence>
<dbReference type="SUPFAM" id="SSF55874">
    <property type="entry name" value="ATPase domain of HSP90 chaperone/DNA topoisomerase II/histidine kinase"/>
    <property type="match status" value="1"/>
</dbReference>
<feature type="region of interest" description="Disordered" evidence="12">
    <location>
        <begin position="1027"/>
        <end position="1047"/>
    </location>
</feature>
<dbReference type="InterPro" id="IPR003661">
    <property type="entry name" value="HisK_dim/P_dom"/>
</dbReference>
<evidence type="ECO:0000259" key="13">
    <source>
        <dbReference type="PROSITE" id="PS50046"/>
    </source>
</evidence>
<keyword evidence="17" id="KW-1185">Reference proteome</keyword>
<dbReference type="Gene3D" id="3.40.50.2300">
    <property type="match status" value="1"/>
</dbReference>
<dbReference type="SUPFAM" id="SSF55785">
    <property type="entry name" value="PYP-like sensor domain (PAS domain)"/>
    <property type="match status" value="1"/>
</dbReference>
<keyword evidence="7" id="KW-0067">ATP-binding</keyword>
<name>A0A2J6Q966_9HELO</name>
<keyword evidence="8" id="KW-0157">Chromophore</keyword>
<dbReference type="CDD" id="cd00082">
    <property type="entry name" value="HisKA"/>
    <property type="match status" value="1"/>
</dbReference>
<dbReference type="InterPro" id="IPR001789">
    <property type="entry name" value="Sig_transdc_resp-reg_receiver"/>
</dbReference>
<dbReference type="Pfam" id="PF00360">
    <property type="entry name" value="PHY"/>
    <property type="match status" value="1"/>
</dbReference>
<feature type="region of interest" description="Disordered" evidence="12">
    <location>
        <begin position="976"/>
        <end position="1011"/>
    </location>
</feature>
<evidence type="ECO:0000313" key="17">
    <source>
        <dbReference type="Proteomes" id="UP000235672"/>
    </source>
</evidence>
<dbReference type="Proteomes" id="UP000235672">
    <property type="component" value="Unassembled WGS sequence"/>
</dbReference>
<dbReference type="SMART" id="SM00065">
    <property type="entry name" value="GAF"/>
    <property type="match status" value="1"/>
</dbReference>
<dbReference type="InterPro" id="IPR029016">
    <property type="entry name" value="GAF-like_dom_sf"/>
</dbReference>
<dbReference type="GO" id="GO:0009584">
    <property type="term" value="P:detection of visible light"/>
    <property type="evidence" value="ECO:0007669"/>
    <property type="project" value="InterPro"/>
</dbReference>
<dbReference type="Pfam" id="PF08446">
    <property type="entry name" value="PAS_2"/>
    <property type="match status" value="1"/>
</dbReference>
<dbReference type="InterPro" id="IPR003594">
    <property type="entry name" value="HATPase_dom"/>
</dbReference>
<dbReference type="Pfam" id="PF00512">
    <property type="entry name" value="HisKA"/>
    <property type="match status" value="1"/>
</dbReference>
<accession>A0A2J6Q966</accession>
<dbReference type="GO" id="GO:0000155">
    <property type="term" value="F:phosphorelay sensor kinase activity"/>
    <property type="evidence" value="ECO:0007669"/>
    <property type="project" value="InterPro"/>
</dbReference>
<proteinExistence type="predicted"/>
<gene>
    <name evidence="16" type="ORF">NA56DRAFT_623484</name>
</gene>
<evidence type="ECO:0000256" key="7">
    <source>
        <dbReference type="ARBA" id="ARBA00022840"/>
    </source>
</evidence>
<dbReference type="GO" id="GO:0005524">
    <property type="term" value="F:ATP binding"/>
    <property type="evidence" value="ECO:0007669"/>
    <property type="project" value="UniProtKB-KW"/>
</dbReference>
<organism evidence="16 17">
    <name type="scientific">Hyaloscypha hepaticicola</name>
    <dbReference type="NCBI Taxonomy" id="2082293"/>
    <lineage>
        <taxon>Eukaryota</taxon>
        <taxon>Fungi</taxon>
        <taxon>Dikarya</taxon>
        <taxon>Ascomycota</taxon>
        <taxon>Pezizomycotina</taxon>
        <taxon>Leotiomycetes</taxon>
        <taxon>Helotiales</taxon>
        <taxon>Hyaloscyphaceae</taxon>
        <taxon>Hyaloscypha</taxon>
    </lineage>
</organism>
<feature type="domain" description="Response regulatory" evidence="15">
    <location>
        <begin position="1071"/>
        <end position="1139"/>
    </location>
</feature>
<evidence type="ECO:0000256" key="10">
    <source>
        <dbReference type="ARBA" id="ARBA00023170"/>
    </source>
</evidence>
<keyword evidence="5" id="KW-0547">Nucleotide-binding</keyword>
<feature type="domain" description="Phytochrome chromophore attachment site" evidence="13">
    <location>
        <begin position="366"/>
        <end position="506"/>
    </location>
</feature>
<dbReference type="PANTHER" id="PTHR43065:SF10">
    <property type="entry name" value="PEROXIDE STRESS-ACTIVATED HISTIDINE KINASE MAK3"/>
    <property type="match status" value="1"/>
</dbReference>
<dbReference type="OrthoDB" id="2015534at2759"/>
<dbReference type="PROSITE" id="PS50046">
    <property type="entry name" value="PHYTOCHROME_2"/>
    <property type="match status" value="1"/>
</dbReference>
<dbReference type="PROSITE" id="PS50110">
    <property type="entry name" value="RESPONSE_REGULATORY"/>
    <property type="match status" value="1"/>
</dbReference>
<feature type="domain" description="Histidine kinase" evidence="14">
    <location>
        <begin position="741"/>
        <end position="973"/>
    </location>
</feature>
<dbReference type="InterPro" id="IPR043150">
    <property type="entry name" value="Phytochrome_PHY_sf"/>
</dbReference>
<dbReference type="SUPFAM" id="SSF47384">
    <property type="entry name" value="Homodimeric domain of signal transducing histidine kinase"/>
    <property type="match status" value="1"/>
</dbReference>
<dbReference type="Gene3D" id="3.30.450.20">
    <property type="entry name" value="PAS domain"/>
    <property type="match status" value="2"/>
</dbReference>
<dbReference type="InterPro" id="IPR003018">
    <property type="entry name" value="GAF"/>
</dbReference>
<keyword evidence="4" id="KW-0808">Transferase</keyword>
<dbReference type="GO" id="GO:0009881">
    <property type="term" value="F:photoreceptor activity"/>
    <property type="evidence" value="ECO:0007669"/>
    <property type="project" value="UniProtKB-KW"/>
</dbReference>
<dbReference type="SUPFAM" id="SSF55781">
    <property type="entry name" value="GAF domain-like"/>
    <property type="match status" value="2"/>
</dbReference>
<dbReference type="InterPro" id="IPR036097">
    <property type="entry name" value="HisK_dim/P_sf"/>
</dbReference>
<dbReference type="Pfam" id="PF02518">
    <property type="entry name" value="HATPase_c"/>
    <property type="match status" value="1"/>
</dbReference>
<dbReference type="Gene3D" id="1.10.287.130">
    <property type="match status" value="1"/>
</dbReference>
<protein>
    <submittedName>
        <fullName evidence="16">Uncharacterized protein</fullName>
    </submittedName>
</protein>
<dbReference type="Gene3D" id="3.30.565.10">
    <property type="entry name" value="Histidine kinase-like ATPase, C-terminal domain"/>
    <property type="match status" value="1"/>
</dbReference>
<dbReference type="SMART" id="SM00387">
    <property type="entry name" value="HATPase_c"/>
    <property type="match status" value="1"/>
</dbReference>
<dbReference type="AlphaFoldDB" id="A0A2J6Q966"/>
<dbReference type="Gene3D" id="3.30.450.270">
    <property type="match status" value="1"/>
</dbReference>
<feature type="region of interest" description="Disordered" evidence="12">
    <location>
        <begin position="111"/>
        <end position="130"/>
    </location>
</feature>
<dbReference type="PRINTS" id="PR01033">
    <property type="entry name" value="PHYTOCHROME"/>
</dbReference>
<evidence type="ECO:0000256" key="4">
    <source>
        <dbReference type="ARBA" id="ARBA00022679"/>
    </source>
</evidence>
<evidence type="ECO:0000256" key="12">
    <source>
        <dbReference type="SAM" id="MobiDB-lite"/>
    </source>
</evidence>
<dbReference type="InterPro" id="IPR013515">
    <property type="entry name" value="Phytochrome_cen-reg"/>
</dbReference>
<evidence type="ECO:0000256" key="3">
    <source>
        <dbReference type="ARBA" id="ARBA00022606"/>
    </source>
</evidence>
<dbReference type="Gene3D" id="3.30.450.40">
    <property type="match status" value="1"/>
</dbReference>
<dbReference type="EMBL" id="KZ613476">
    <property type="protein sequence ID" value="PMD22819.1"/>
    <property type="molecule type" value="Genomic_DNA"/>
</dbReference>
<dbReference type="InterPro" id="IPR016132">
    <property type="entry name" value="Phyto_chromo_attachment"/>
</dbReference>
<dbReference type="Pfam" id="PF01590">
    <property type="entry name" value="GAF"/>
    <property type="match status" value="1"/>
</dbReference>
<dbReference type="CDD" id="cd17546">
    <property type="entry name" value="REC_hyHK_CKI1_RcsC-like"/>
    <property type="match status" value="1"/>
</dbReference>
<dbReference type="SUPFAM" id="SSF52172">
    <property type="entry name" value="CheY-like"/>
    <property type="match status" value="1"/>
</dbReference>
<evidence type="ECO:0000256" key="6">
    <source>
        <dbReference type="ARBA" id="ARBA00022777"/>
    </source>
</evidence>
<evidence type="ECO:0000256" key="9">
    <source>
        <dbReference type="ARBA" id="ARBA00023012"/>
    </source>
</evidence>
<dbReference type="InterPro" id="IPR001294">
    <property type="entry name" value="Phytochrome"/>
</dbReference>
<keyword evidence="1" id="KW-0600">Photoreceptor protein</keyword>
<dbReference type="InterPro" id="IPR013654">
    <property type="entry name" value="PAS_2"/>
</dbReference>
<keyword evidence="6" id="KW-0418">Kinase</keyword>
<evidence type="ECO:0000313" key="16">
    <source>
        <dbReference type="EMBL" id="PMD22819.1"/>
    </source>
</evidence>
<dbReference type="InterPro" id="IPR036890">
    <property type="entry name" value="HATPase_C_sf"/>
</dbReference>
<keyword evidence="9" id="KW-0902">Two-component regulatory system</keyword>
<evidence type="ECO:0000256" key="1">
    <source>
        <dbReference type="ARBA" id="ARBA00022543"/>
    </source>
</evidence>
<sequence length="1139" mass="126541">MIDPGPDPPQVMAFLPATDFTVERVFPIRNLVGDATDESTPGQGGLHAVEDTTGFDELKARDDDQTGSGGGLQEGAIEEPRPQEPSSKHNRLPPPFPQVPPEDAIRKLSFSEPELDDGGGHGRRTTERTRLIPTTSGAPDVLLGIISDRTTPTFQRCEDEPIHTPGAVQQYGVLLALRFKDDANHDLEVRIASENSRMLLEYGPEQLFQLESFFNIVDYETGEDLLGRIQDALSQRRGNTDNDVVEDTQLDVFATTIISPSRTRTELWCALHIANGSQDLVILEFEPYSKVFCLPEVDYEKTLPATPVHTVDIEVQPEEKQKSTTPKSLPLRVMEIARRKKQYGISSMDIFSASTQAQQQLASAKSVQQLLEIVVGIVAELTGFHRVMFYRFDSQNNGCVDAELVNPLASEDLYRGLHFPASDIPKQARELYKINRIRILHDRDAETARLVCRDVTDFEEPLDLTHSYLRAMSPIHLKYLGNMGVRSSMSVSIVINSNLWGLVACHGYGDLGIRVTLPIRELCRNIGDCAATNIERLLMLQRIESRKPPTTTPPTQNPAGFIAASSADLLRVFGADFGLLNIEDEARAIGKLEPYREALAVLAYLQRHRFDSVYACQNINKQFPDIRYPPGIKTLSGLLIIPLSDTGHDFLVFFRRGELKEVRWAGNPYEKLQNLGRGYLEPRQSFKRWTETVLGMSKEWAEDQLETASVLSLLYGRFIEIWRQKESAGQSNRMTRLLIQNAAHEVRTPLNAILNYLEMALENKLDDNTREILKKASTASKSLVYVINDLLSLTKIEHGVIASREDAFDLTGTILATLNSFKHEAVRKGLDLMVATHEGLPDMVKGDPARLRQVLSNITSNAFQHSVDGGIKVDIRSIRTKGNTSIISITIQDAGIGMSECQLDDLFQEFEQVVDDVERSDSNTPLSNNGEVGILGVGLAVVARYVRNMKGQIRVQSELGKGTIFGIELPFEHASATPNDAQTGPSASDVLKDVASTDSSAQSNERRQSLHLGPTILLDGTLLSADLQTPENSSSLDEQSDTMSSPSIMDPSLSKFPFPEMDSEIPDPRLSVLIAEDNPVNARVLTRRLQKLGHEVELALDGQQCHDHFASSPHTVDVILMDLQVRPYPPNCVELDAWY</sequence>
<evidence type="ECO:0000256" key="2">
    <source>
        <dbReference type="ARBA" id="ARBA00022553"/>
    </source>
</evidence>
<dbReference type="STRING" id="1745343.A0A2J6Q966"/>